<dbReference type="HAMAP" id="MF_01895">
    <property type="entry name" value="RNase_R"/>
    <property type="match status" value="1"/>
</dbReference>
<dbReference type="InterPro" id="IPR011805">
    <property type="entry name" value="RNase_R"/>
</dbReference>
<organism evidence="10 11">
    <name type="scientific">Phenylobacterium parvum</name>
    <dbReference type="NCBI Taxonomy" id="2201350"/>
    <lineage>
        <taxon>Bacteria</taxon>
        <taxon>Pseudomonadati</taxon>
        <taxon>Pseudomonadota</taxon>
        <taxon>Alphaproteobacteria</taxon>
        <taxon>Caulobacterales</taxon>
        <taxon>Caulobacteraceae</taxon>
        <taxon>Phenylobacterium</taxon>
    </lineage>
</organism>
<dbReference type="SUPFAM" id="SSF50249">
    <property type="entry name" value="Nucleic acid-binding proteins"/>
    <property type="match status" value="2"/>
</dbReference>
<comment type="similarity">
    <text evidence="7">Belongs to the RNR ribonuclease family. RNase R subfamily.</text>
</comment>
<keyword evidence="5 7" id="KW-0269">Exonuclease</keyword>
<proteinExistence type="inferred from homology"/>
<dbReference type="Pfam" id="PF17876">
    <property type="entry name" value="CSD2"/>
    <property type="match status" value="1"/>
</dbReference>
<evidence type="ECO:0000256" key="7">
    <source>
        <dbReference type="HAMAP-Rule" id="MF_01895"/>
    </source>
</evidence>
<feature type="region of interest" description="Disordered" evidence="8">
    <location>
        <begin position="726"/>
        <end position="767"/>
    </location>
</feature>
<reference evidence="11" key="1">
    <citation type="submission" date="2018-05" db="EMBL/GenBank/DDBJ databases">
        <title>Genome sequencing of Phenylobacterium sp. HYN0004.</title>
        <authorList>
            <person name="Yi H."/>
            <person name="Baek C."/>
        </authorList>
    </citation>
    <scope>NUCLEOTIDE SEQUENCE [LARGE SCALE GENOMIC DNA]</scope>
    <source>
        <strain evidence="11">HYN0004</strain>
    </source>
</reference>
<dbReference type="InterPro" id="IPR040476">
    <property type="entry name" value="CSD2"/>
</dbReference>
<dbReference type="SMART" id="SM00316">
    <property type="entry name" value="S1"/>
    <property type="match status" value="1"/>
</dbReference>
<dbReference type="NCBIfam" id="TIGR02063">
    <property type="entry name" value="RNase_R"/>
    <property type="match status" value="1"/>
</dbReference>
<dbReference type="PANTHER" id="PTHR23355">
    <property type="entry name" value="RIBONUCLEASE"/>
    <property type="match status" value="1"/>
</dbReference>
<evidence type="ECO:0000256" key="1">
    <source>
        <dbReference type="ARBA" id="ARBA00001849"/>
    </source>
</evidence>
<dbReference type="OrthoDB" id="9764149at2"/>
<comment type="function">
    <text evidence="7">3'-5' exoribonuclease that releases 5'-nucleoside monophosphates and is involved in maturation of structured RNAs.</text>
</comment>
<dbReference type="GO" id="GO:0008859">
    <property type="term" value="F:exoribonuclease II activity"/>
    <property type="evidence" value="ECO:0007669"/>
    <property type="project" value="UniProtKB-UniRule"/>
</dbReference>
<gene>
    <name evidence="7 10" type="primary">rnr</name>
    <name evidence="10" type="ORF">HYN04_05155</name>
</gene>
<dbReference type="InterPro" id="IPR003029">
    <property type="entry name" value="S1_domain"/>
</dbReference>
<evidence type="ECO:0000256" key="5">
    <source>
        <dbReference type="ARBA" id="ARBA00022839"/>
    </source>
</evidence>
<evidence type="ECO:0000256" key="4">
    <source>
        <dbReference type="ARBA" id="ARBA00022801"/>
    </source>
</evidence>
<dbReference type="NCBIfam" id="TIGR00358">
    <property type="entry name" value="3_prime_RNase"/>
    <property type="match status" value="1"/>
</dbReference>
<dbReference type="InterPro" id="IPR001900">
    <property type="entry name" value="RNase_II/R"/>
</dbReference>
<name>A0A2Z3HPJ5_9CAUL</name>
<feature type="domain" description="S1 motif" evidence="9">
    <location>
        <begin position="646"/>
        <end position="727"/>
    </location>
</feature>
<dbReference type="Pfam" id="PF00773">
    <property type="entry name" value="RNB"/>
    <property type="match status" value="1"/>
</dbReference>
<dbReference type="InterPro" id="IPR012340">
    <property type="entry name" value="NA-bd_OB-fold"/>
</dbReference>
<evidence type="ECO:0000313" key="10">
    <source>
        <dbReference type="EMBL" id="AWM77202.1"/>
    </source>
</evidence>
<keyword evidence="6 7" id="KW-0694">RNA-binding</keyword>
<evidence type="ECO:0000256" key="3">
    <source>
        <dbReference type="ARBA" id="ARBA00022722"/>
    </source>
</evidence>
<feature type="region of interest" description="Disordered" evidence="8">
    <location>
        <begin position="1"/>
        <end position="26"/>
    </location>
</feature>
<comment type="catalytic activity">
    <reaction evidence="1 7">
        <text>Exonucleolytic cleavage in the 3'- to 5'-direction to yield nucleoside 5'-phosphates.</text>
        <dbReference type="EC" id="3.1.13.1"/>
    </reaction>
</comment>
<evidence type="ECO:0000256" key="6">
    <source>
        <dbReference type="ARBA" id="ARBA00022884"/>
    </source>
</evidence>
<dbReference type="InterPro" id="IPR022966">
    <property type="entry name" value="RNase_II/R_CS"/>
</dbReference>
<evidence type="ECO:0000259" key="9">
    <source>
        <dbReference type="PROSITE" id="PS50126"/>
    </source>
</evidence>
<dbReference type="SMART" id="SM00955">
    <property type="entry name" value="RNB"/>
    <property type="match status" value="1"/>
</dbReference>
<keyword evidence="4 7" id="KW-0378">Hydrolase</keyword>
<dbReference type="PANTHER" id="PTHR23355:SF9">
    <property type="entry name" value="DIS3-LIKE EXONUCLEASE 2"/>
    <property type="match status" value="1"/>
</dbReference>
<keyword evidence="2 7" id="KW-0963">Cytoplasm</keyword>
<dbReference type="PROSITE" id="PS01175">
    <property type="entry name" value="RIBONUCLEASE_II"/>
    <property type="match status" value="1"/>
</dbReference>
<dbReference type="GO" id="GO:0003723">
    <property type="term" value="F:RNA binding"/>
    <property type="evidence" value="ECO:0007669"/>
    <property type="project" value="UniProtKB-UniRule"/>
</dbReference>
<dbReference type="EMBL" id="CP029479">
    <property type="protein sequence ID" value="AWM77202.1"/>
    <property type="molecule type" value="Genomic_DNA"/>
</dbReference>
<dbReference type="GO" id="GO:0005829">
    <property type="term" value="C:cytosol"/>
    <property type="evidence" value="ECO:0007669"/>
    <property type="project" value="TreeGrafter"/>
</dbReference>
<dbReference type="PROSITE" id="PS50126">
    <property type="entry name" value="S1"/>
    <property type="match status" value="1"/>
</dbReference>
<keyword evidence="3 7" id="KW-0540">Nuclease</keyword>
<evidence type="ECO:0000256" key="2">
    <source>
        <dbReference type="ARBA" id="ARBA00022490"/>
    </source>
</evidence>
<dbReference type="Gene3D" id="2.40.50.140">
    <property type="entry name" value="Nucleic acid-binding proteins"/>
    <property type="match status" value="1"/>
</dbReference>
<dbReference type="KEGG" id="phb:HYN04_05155"/>
<dbReference type="InterPro" id="IPR004476">
    <property type="entry name" value="RNase_II/RNase_R"/>
</dbReference>
<sequence>MARPRPPRRPHAAPRSGSRPPQGLPDRETLLAFIRESGEADRSDIARAFGLRGSDRIALRDMLRDLQDSGELGRRGRKGVALPGDLPPVGVVEVVERDADGELMVRLVKGEDTPLVRLAPDRSEAASGAPGLGDRLLVRFEGLESGETEARLIKRLGAAVHRVLGVVRKSARQVRVEPVDRRSRDQVLIEGLAPPDLRDGDLVVARLVPGGRRFGLHRGEILERVGREDDPRAASLIAIHAHGIPTGFPEAAETEAEAAQEADLKGREDLRDLPLVTIDPPDARDHDDAVFAEPDGDASNPGGWIVWVAIADVAAYVRPGSALDRTAREKGNSVYFPDRVEPMLPERLSAGLCSLRAGENRACLAVRMVFDASGRKTGHRFVRGLMRSAAKLSYEQAQAAIEGRTDEVTGPLLDRVLKPLYAAYAVMLDARRRRSPLAIESPERRILMDSEGRIASIRTRTVLPAHQLIEEMMIQANVCAAQTLEARKTPLIYRVHDTPSLEKVHALADFLGTLGLPWSKGEAPRTERFNRLLEETRESPSAAIINEVVLRSQMQAIYDTDNIGHFGLNLDRYAHFTSPIRRYADLIVHRGLIRALGLGDDGLTDRDIAQLKGTAEMITAAERRAMAAERDAIDRYVAAFLADRVGATFTGRISGVTRFGLFIRLDETGADGLIPISRLGGEFFVHDETAHALVGERSGAHWPLGLPVEVRLVEATPVTGGLLFDMLSDPVKGAPPPPRGRGPKRPGAVDARRRGGPPPGVRKGKRR</sequence>
<dbReference type="EC" id="3.1.13.1" evidence="7"/>
<evidence type="ECO:0000256" key="8">
    <source>
        <dbReference type="SAM" id="MobiDB-lite"/>
    </source>
</evidence>
<dbReference type="GO" id="GO:0006402">
    <property type="term" value="P:mRNA catabolic process"/>
    <property type="evidence" value="ECO:0007669"/>
    <property type="project" value="TreeGrafter"/>
</dbReference>
<dbReference type="Proteomes" id="UP000247763">
    <property type="component" value="Chromosome"/>
</dbReference>
<dbReference type="InterPro" id="IPR050180">
    <property type="entry name" value="RNR_Ribonuclease"/>
</dbReference>
<evidence type="ECO:0000313" key="11">
    <source>
        <dbReference type="Proteomes" id="UP000247763"/>
    </source>
</evidence>
<dbReference type="RefSeq" id="WP_110449771.1">
    <property type="nucleotide sequence ID" value="NZ_CP029479.1"/>
</dbReference>
<dbReference type="CDD" id="cd04471">
    <property type="entry name" value="S1_RNase_R"/>
    <property type="match status" value="1"/>
</dbReference>
<comment type="subcellular location">
    <subcellularLocation>
        <location evidence="7">Cytoplasm</location>
    </subcellularLocation>
</comment>
<keyword evidence="11" id="KW-1185">Reference proteome</keyword>
<accession>A0A2Z3HPJ5</accession>
<protein>
    <recommendedName>
        <fullName evidence="7">Ribonuclease R</fullName>
        <shortName evidence="7">RNase R</shortName>
        <ecNumber evidence="7">3.1.13.1</ecNumber>
    </recommendedName>
</protein>
<dbReference type="AlphaFoldDB" id="A0A2Z3HPJ5"/>
<dbReference type="Pfam" id="PF00575">
    <property type="entry name" value="S1"/>
    <property type="match status" value="1"/>
</dbReference>
<feature type="compositionally biased region" description="Basic residues" evidence="8">
    <location>
        <begin position="1"/>
        <end position="12"/>
    </location>
</feature>